<evidence type="ECO:0000256" key="1">
    <source>
        <dbReference type="SAM" id="MobiDB-lite"/>
    </source>
</evidence>
<reference evidence="3" key="1">
    <citation type="journal article" date="2020" name="Stud. Mycol.">
        <title>101 Dothideomycetes genomes: a test case for predicting lifestyles and emergence of pathogens.</title>
        <authorList>
            <person name="Haridas S."/>
            <person name="Albert R."/>
            <person name="Binder M."/>
            <person name="Bloem J."/>
            <person name="Labutti K."/>
            <person name="Salamov A."/>
            <person name="Andreopoulos B."/>
            <person name="Baker S."/>
            <person name="Barry K."/>
            <person name="Bills G."/>
            <person name="Bluhm B."/>
            <person name="Cannon C."/>
            <person name="Castanera R."/>
            <person name="Culley D."/>
            <person name="Daum C."/>
            <person name="Ezra D."/>
            <person name="Gonzalez J."/>
            <person name="Henrissat B."/>
            <person name="Kuo A."/>
            <person name="Liang C."/>
            <person name="Lipzen A."/>
            <person name="Lutzoni F."/>
            <person name="Magnuson J."/>
            <person name="Mondo S."/>
            <person name="Nolan M."/>
            <person name="Ohm R."/>
            <person name="Pangilinan J."/>
            <person name="Park H.-J."/>
            <person name="Ramirez L."/>
            <person name="Alfaro M."/>
            <person name="Sun H."/>
            <person name="Tritt A."/>
            <person name="Yoshinaga Y."/>
            <person name="Zwiers L.-H."/>
            <person name="Turgeon B."/>
            <person name="Goodwin S."/>
            <person name="Spatafora J."/>
            <person name="Crous P."/>
            <person name="Grigoriev I."/>
        </authorList>
    </citation>
    <scope>NUCLEOTIDE SEQUENCE</scope>
    <source>
        <strain evidence="3">CBS 122681</strain>
    </source>
</reference>
<gene>
    <name evidence="3" type="ORF">K491DRAFT_695231</name>
</gene>
<dbReference type="Proteomes" id="UP000799324">
    <property type="component" value="Unassembled WGS sequence"/>
</dbReference>
<organism evidence="3 4">
    <name type="scientific">Lophiostoma macrostomum CBS 122681</name>
    <dbReference type="NCBI Taxonomy" id="1314788"/>
    <lineage>
        <taxon>Eukaryota</taxon>
        <taxon>Fungi</taxon>
        <taxon>Dikarya</taxon>
        <taxon>Ascomycota</taxon>
        <taxon>Pezizomycotina</taxon>
        <taxon>Dothideomycetes</taxon>
        <taxon>Pleosporomycetidae</taxon>
        <taxon>Pleosporales</taxon>
        <taxon>Lophiostomataceae</taxon>
        <taxon>Lophiostoma</taxon>
    </lineage>
</organism>
<feature type="region of interest" description="Disordered" evidence="1">
    <location>
        <begin position="1"/>
        <end position="41"/>
    </location>
</feature>
<accession>A0A6A6T1R5</accession>
<name>A0A6A6T1R5_9PLEO</name>
<evidence type="ECO:0000313" key="4">
    <source>
        <dbReference type="Proteomes" id="UP000799324"/>
    </source>
</evidence>
<keyword evidence="2" id="KW-0812">Transmembrane</keyword>
<keyword evidence="2" id="KW-1133">Transmembrane helix</keyword>
<dbReference type="AlphaFoldDB" id="A0A6A6T1R5"/>
<keyword evidence="2" id="KW-0472">Membrane</keyword>
<keyword evidence="4" id="KW-1185">Reference proteome</keyword>
<sequence length="115" mass="12745">MPAQQKPLPTPPRSPSISESISSTLSKPLPPRPLPEVPRRSNNSEFFAPDYVKTVLLVAGFAVWFLVIVVLLPIVTEKNAMPGFNKMLRRCGSMIVSSEHWEPRPPTAHCSIQLS</sequence>
<protein>
    <submittedName>
        <fullName evidence="3">Uncharacterized protein</fullName>
    </submittedName>
</protein>
<feature type="transmembrane region" description="Helical" evidence="2">
    <location>
        <begin position="55"/>
        <end position="76"/>
    </location>
</feature>
<dbReference type="EMBL" id="MU004393">
    <property type="protein sequence ID" value="KAF2652798.1"/>
    <property type="molecule type" value="Genomic_DNA"/>
</dbReference>
<proteinExistence type="predicted"/>
<feature type="compositionally biased region" description="Low complexity" evidence="1">
    <location>
        <begin position="15"/>
        <end position="27"/>
    </location>
</feature>
<evidence type="ECO:0000313" key="3">
    <source>
        <dbReference type="EMBL" id="KAF2652798.1"/>
    </source>
</evidence>
<evidence type="ECO:0000256" key="2">
    <source>
        <dbReference type="SAM" id="Phobius"/>
    </source>
</evidence>
<dbReference type="OrthoDB" id="3798501at2759"/>